<accession>A0A0C3ITJ5</accession>
<protein>
    <submittedName>
        <fullName evidence="1">Uncharacterized protein</fullName>
    </submittedName>
</protein>
<sequence>AAHFDDLTNPLSLFHDATAQLEGLNVGVHNDGQPFVLTSETMWGDSCIPFSYHQPRFPEIASLLSQAPYF</sequence>
<organism evidence="1 2">
    <name type="scientific">Pisolithus tinctorius Marx 270</name>
    <dbReference type="NCBI Taxonomy" id="870435"/>
    <lineage>
        <taxon>Eukaryota</taxon>
        <taxon>Fungi</taxon>
        <taxon>Dikarya</taxon>
        <taxon>Basidiomycota</taxon>
        <taxon>Agaricomycotina</taxon>
        <taxon>Agaricomycetes</taxon>
        <taxon>Agaricomycetidae</taxon>
        <taxon>Boletales</taxon>
        <taxon>Sclerodermatineae</taxon>
        <taxon>Pisolithaceae</taxon>
        <taxon>Pisolithus</taxon>
    </lineage>
</organism>
<reference evidence="1 2" key="1">
    <citation type="submission" date="2014-04" db="EMBL/GenBank/DDBJ databases">
        <authorList>
            <consortium name="DOE Joint Genome Institute"/>
            <person name="Kuo A."/>
            <person name="Kohler A."/>
            <person name="Costa M.D."/>
            <person name="Nagy L.G."/>
            <person name="Floudas D."/>
            <person name="Copeland A."/>
            <person name="Barry K.W."/>
            <person name="Cichocki N."/>
            <person name="Veneault-Fourrey C."/>
            <person name="LaButti K."/>
            <person name="Lindquist E.A."/>
            <person name="Lipzen A."/>
            <person name="Lundell T."/>
            <person name="Morin E."/>
            <person name="Murat C."/>
            <person name="Sun H."/>
            <person name="Tunlid A."/>
            <person name="Henrissat B."/>
            <person name="Grigoriev I.V."/>
            <person name="Hibbett D.S."/>
            <person name="Martin F."/>
            <person name="Nordberg H.P."/>
            <person name="Cantor M.N."/>
            <person name="Hua S.X."/>
        </authorList>
    </citation>
    <scope>NUCLEOTIDE SEQUENCE [LARGE SCALE GENOMIC DNA]</scope>
    <source>
        <strain evidence="1 2">Marx 270</strain>
    </source>
</reference>
<dbReference type="Proteomes" id="UP000054217">
    <property type="component" value="Unassembled WGS sequence"/>
</dbReference>
<feature type="non-terminal residue" evidence="1">
    <location>
        <position position="1"/>
    </location>
</feature>
<reference evidence="2" key="2">
    <citation type="submission" date="2015-01" db="EMBL/GenBank/DDBJ databases">
        <title>Evolutionary Origins and Diversification of the Mycorrhizal Mutualists.</title>
        <authorList>
            <consortium name="DOE Joint Genome Institute"/>
            <consortium name="Mycorrhizal Genomics Consortium"/>
            <person name="Kohler A."/>
            <person name="Kuo A."/>
            <person name="Nagy L.G."/>
            <person name="Floudas D."/>
            <person name="Copeland A."/>
            <person name="Barry K.W."/>
            <person name="Cichocki N."/>
            <person name="Veneault-Fourrey C."/>
            <person name="LaButti K."/>
            <person name="Lindquist E.A."/>
            <person name="Lipzen A."/>
            <person name="Lundell T."/>
            <person name="Morin E."/>
            <person name="Murat C."/>
            <person name="Riley R."/>
            <person name="Ohm R."/>
            <person name="Sun H."/>
            <person name="Tunlid A."/>
            <person name="Henrissat B."/>
            <person name="Grigoriev I.V."/>
            <person name="Hibbett D.S."/>
            <person name="Martin F."/>
        </authorList>
    </citation>
    <scope>NUCLEOTIDE SEQUENCE [LARGE SCALE GENOMIC DNA]</scope>
    <source>
        <strain evidence="2">Marx 270</strain>
    </source>
</reference>
<evidence type="ECO:0000313" key="1">
    <source>
        <dbReference type="EMBL" id="KIO00218.1"/>
    </source>
</evidence>
<dbReference type="AlphaFoldDB" id="A0A0C3ITJ5"/>
<dbReference type="InParanoid" id="A0A0C3ITJ5"/>
<dbReference type="EMBL" id="KN831998">
    <property type="protein sequence ID" value="KIO00218.1"/>
    <property type="molecule type" value="Genomic_DNA"/>
</dbReference>
<proteinExistence type="predicted"/>
<keyword evidence="2" id="KW-1185">Reference proteome</keyword>
<evidence type="ECO:0000313" key="2">
    <source>
        <dbReference type="Proteomes" id="UP000054217"/>
    </source>
</evidence>
<dbReference type="HOGENOM" id="CLU_2764858_0_0_1"/>
<name>A0A0C3ITJ5_PISTI</name>
<gene>
    <name evidence="1" type="ORF">M404DRAFT_1004140</name>
</gene>